<dbReference type="InterPro" id="IPR036388">
    <property type="entry name" value="WH-like_DNA-bd_sf"/>
</dbReference>
<proteinExistence type="predicted"/>
<dbReference type="PRINTS" id="PR00598">
    <property type="entry name" value="HTHMARR"/>
</dbReference>
<accession>A0ABW0NUR3</accession>
<dbReference type="InterPro" id="IPR036390">
    <property type="entry name" value="WH_DNA-bd_sf"/>
</dbReference>
<dbReference type="Gene3D" id="1.10.10.10">
    <property type="entry name" value="Winged helix-like DNA-binding domain superfamily/Winged helix DNA-binding domain"/>
    <property type="match status" value="1"/>
</dbReference>
<comment type="caution">
    <text evidence="3">The sequence shown here is derived from an EMBL/GenBank/DDBJ whole genome shotgun (WGS) entry which is preliminary data.</text>
</comment>
<keyword evidence="4" id="KW-1185">Reference proteome</keyword>
<evidence type="ECO:0000259" key="2">
    <source>
        <dbReference type="PROSITE" id="PS50995"/>
    </source>
</evidence>
<evidence type="ECO:0000313" key="3">
    <source>
        <dbReference type="EMBL" id="MFC5502997.1"/>
    </source>
</evidence>
<dbReference type="EMBL" id="JBHSMG010000003">
    <property type="protein sequence ID" value="MFC5502997.1"/>
    <property type="molecule type" value="Genomic_DNA"/>
</dbReference>
<gene>
    <name evidence="3" type="ORF">ACFPJ4_12170</name>
</gene>
<dbReference type="SUPFAM" id="SSF46785">
    <property type="entry name" value="Winged helix' DNA-binding domain"/>
    <property type="match status" value="1"/>
</dbReference>
<evidence type="ECO:0000313" key="4">
    <source>
        <dbReference type="Proteomes" id="UP001596039"/>
    </source>
</evidence>
<feature type="compositionally biased region" description="Basic residues" evidence="1">
    <location>
        <begin position="1"/>
        <end position="15"/>
    </location>
</feature>
<dbReference type="Proteomes" id="UP001596039">
    <property type="component" value="Unassembled WGS sequence"/>
</dbReference>
<sequence>MSRCRPRSMRWRAARRPAAAPSRPTEHTCRESMLASNNTIVLSALEKRPGLTQIELAKSLGLDKTTLMSQLDKLEKAALITRRSDPHDRRRRVPEITKAGDDLRASVAVASAEAERETLADRA</sequence>
<evidence type="ECO:0000256" key="1">
    <source>
        <dbReference type="SAM" id="MobiDB-lite"/>
    </source>
</evidence>
<feature type="domain" description="HTH marR-type" evidence="2">
    <location>
        <begin position="1"/>
        <end position="123"/>
    </location>
</feature>
<dbReference type="PANTHER" id="PTHR33164">
    <property type="entry name" value="TRANSCRIPTIONAL REGULATOR, MARR FAMILY"/>
    <property type="match status" value="1"/>
</dbReference>
<dbReference type="PROSITE" id="PS50995">
    <property type="entry name" value="HTH_MARR_2"/>
    <property type="match status" value="1"/>
</dbReference>
<dbReference type="InterPro" id="IPR039422">
    <property type="entry name" value="MarR/SlyA-like"/>
</dbReference>
<reference evidence="4" key="1">
    <citation type="journal article" date="2019" name="Int. J. Syst. Evol. Microbiol.">
        <title>The Global Catalogue of Microorganisms (GCM) 10K type strain sequencing project: providing services to taxonomists for standard genome sequencing and annotation.</title>
        <authorList>
            <consortium name="The Broad Institute Genomics Platform"/>
            <consortium name="The Broad Institute Genome Sequencing Center for Infectious Disease"/>
            <person name="Wu L."/>
            <person name="Ma J."/>
        </authorList>
    </citation>
    <scope>NUCLEOTIDE SEQUENCE [LARGE SCALE GENOMIC DNA]</scope>
    <source>
        <strain evidence="4">CGMCC 4.6997</strain>
    </source>
</reference>
<dbReference type="RefSeq" id="WP_386740712.1">
    <property type="nucleotide sequence ID" value="NZ_JBHSMG010000003.1"/>
</dbReference>
<dbReference type="InterPro" id="IPR000835">
    <property type="entry name" value="HTH_MarR-typ"/>
</dbReference>
<protein>
    <submittedName>
        <fullName evidence="3">MarR family winged helix-turn-helix transcriptional regulator</fullName>
    </submittedName>
</protein>
<dbReference type="PANTHER" id="PTHR33164:SF95">
    <property type="entry name" value="TRANSCRIPTIONAL REGULATOR"/>
    <property type="match status" value="1"/>
</dbReference>
<feature type="region of interest" description="Disordered" evidence="1">
    <location>
        <begin position="1"/>
        <end position="31"/>
    </location>
</feature>
<name>A0ABW0NUR3_9MICO</name>
<dbReference type="SMART" id="SM00347">
    <property type="entry name" value="HTH_MARR"/>
    <property type="match status" value="1"/>
</dbReference>
<organism evidence="3 4">
    <name type="scientific">Lysinimonas soli</name>
    <dbReference type="NCBI Taxonomy" id="1074233"/>
    <lineage>
        <taxon>Bacteria</taxon>
        <taxon>Bacillati</taxon>
        <taxon>Actinomycetota</taxon>
        <taxon>Actinomycetes</taxon>
        <taxon>Micrococcales</taxon>
        <taxon>Microbacteriaceae</taxon>
        <taxon>Lysinimonas</taxon>
    </lineage>
</organism>
<dbReference type="Pfam" id="PF12802">
    <property type="entry name" value="MarR_2"/>
    <property type="match status" value="1"/>
</dbReference>